<evidence type="ECO:0000256" key="2">
    <source>
        <dbReference type="ARBA" id="ARBA00010065"/>
    </source>
</evidence>
<organism evidence="11 12">
    <name type="scientific">Testudinibacter aquarius</name>
    <dbReference type="NCBI Taxonomy" id="1524974"/>
    <lineage>
        <taxon>Bacteria</taxon>
        <taxon>Pseudomonadati</taxon>
        <taxon>Pseudomonadota</taxon>
        <taxon>Gammaproteobacteria</taxon>
        <taxon>Pasteurellales</taxon>
        <taxon>Pasteurellaceae</taxon>
        <taxon>Testudinibacter</taxon>
    </lineage>
</organism>
<dbReference type="EC" id="2.3.1.269" evidence="9"/>
<dbReference type="SUPFAM" id="SSF56317">
    <property type="entry name" value="Carbon-nitrogen hydrolase"/>
    <property type="match status" value="1"/>
</dbReference>
<dbReference type="HAMAP" id="MF_01148">
    <property type="entry name" value="Lnt"/>
    <property type="match status" value="1"/>
</dbReference>
<sequence>MIKILFALILGASGVLAFSPFDYWPMAYVSVIGMLFFATQSSCKTALYTSYSWALGFFAFGINWIHVSINLFGGVPLILSYLAVLLLAAYLSLYPLLFTYLIQRFQIKSAVVFAILWTFTEFLRGWVMTGFPWLQFGYSQIDSPFYGIAPLFGVQGLTFFVVWIAALLMNSIKAGLNRTDRTLALTASSLLMVLGLAFAAFYSGGKISADSSAKQSSSSAKALTITLVQGNIEQNLKWDPNYFSNTINIYQQLIAPHLGKSDLIILPEASIPTLENQVQPLLQNWQAAVHNSGSELIVGTVYHDESQDRFYNSAIVLGDPHNPYQLTSTNRYNKHHLVPFGEYVPLESLLRPLGSMFNLPMSNFKQGEYLQAPLTAKGVKLATAICYEIVLGNQLQQNLANANSDVILTISNDAWFGDSIGPWQHFQMARMRALENGKAVIRATNTGITAFIGNQGQVLQQAPQFEATTLTTELKLETIATPYSVFGDKPLYLLSLVLLVFNILTALLRRKLQQLATLKTR</sequence>
<dbReference type="InterPro" id="IPR003010">
    <property type="entry name" value="C-N_Hydrolase"/>
</dbReference>
<keyword evidence="6 9" id="KW-1133">Transmembrane helix</keyword>
<evidence type="ECO:0000256" key="8">
    <source>
        <dbReference type="ARBA" id="ARBA00023315"/>
    </source>
</evidence>
<keyword evidence="3 9" id="KW-1003">Cell membrane</keyword>
<dbReference type="PANTHER" id="PTHR38686:SF1">
    <property type="entry name" value="APOLIPOPROTEIN N-ACYLTRANSFERASE"/>
    <property type="match status" value="1"/>
</dbReference>
<comment type="subcellular location">
    <subcellularLocation>
        <location evidence="1 9">Cell membrane</location>
        <topology evidence="1 9">Multi-pass membrane protein</topology>
    </subcellularLocation>
</comment>
<evidence type="ECO:0000256" key="9">
    <source>
        <dbReference type="HAMAP-Rule" id="MF_01148"/>
    </source>
</evidence>
<evidence type="ECO:0000259" key="10">
    <source>
        <dbReference type="PROSITE" id="PS50263"/>
    </source>
</evidence>
<evidence type="ECO:0000256" key="3">
    <source>
        <dbReference type="ARBA" id="ARBA00022475"/>
    </source>
</evidence>
<dbReference type="PANTHER" id="PTHR38686">
    <property type="entry name" value="APOLIPOPROTEIN N-ACYLTRANSFERASE"/>
    <property type="match status" value="1"/>
</dbReference>
<evidence type="ECO:0000256" key="5">
    <source>
        <dbReference type="ARBA" id="ARBA00022692"/>
    </source>
</evidence>
<dbReference type="CDD" id="cd07571">
    <property type="entry name" value="ALP_N-acyl_transferase"/>
    <property type="match status" value="1"/>
</dbReference>
<protein>
    <recommendedName>
        <fullName evidence="9">Apolipoprotein N-acyltransferase</fullName>
        <shortName evidence="9">ALP N-acyltransferase</shortName>
        <ecNumber evidence="9">2.3.1.269</ecNumber>
    </recommendedName>
</protein>
<comment type="function">
    <text evidence="9">Catalyzes the phospholipid dependent N-acylation of the N-terminal cysteine of apolipoprotein, the last step in lipoprotein maturation.</text>
</comment>
<feature type="transmembrane region" description="Helical" evidence="9">
    <location>
        <begin position="54"/>
        <end position="72"/>
    </location>
</feature>
<feature type="domain" description="CN hydrolase" evidence="10">
    <location>
        <begin position="228"/>
        <end position="476"/>
    </location>
</feature>
<evidence type="ECO:0000256" key="6">
    <source>
        <dbReference type="ARBA" id="ARBA00022989"/>
    </source>
</evidence>
<name>A0ABY2XUX5_9PAST</name>
<dbReference type="Pfam" id="PF00795">
    <property type="entry name" value="CN_hydrolase"/>
    <property type="match status" value="1"/>
</dbReference>
<comment type="catalytic activity">
    <reaction evidence="9">
        <text>N-terminal S-1,2-diacyl-sn-glyceryl-L-cysteinyl-[lipoprotein] + a glycerophospholipid = N-acyl-S-1,2-diacyl-sn-glyceryl-L-cysteinyl-[lipoprotein] + a 2-acyl-sn-glycero-3-phospholipid + H(+)</text>
        <dbReference type="Rhea" id="RHEA:48228"/>
        <dbReference type="Rhea" id="RHEA-COMP:14681"/>
        <dbReference type="Rhea" id="RHEA-COMP:14684"/>
        <dbReference type="ChEBI" id="CHEBI:15378"/>
        <dbReference type="ChEBI" id="CHEBI:136912"/>
        <dbReference type="ChEBI" id="CHEBI:140656"/>
        <dbReference type="ChEBI" id="CHEBI:140657"/>
        <dbReference type="ChEBI" id="CHEBI:140660"/>
        <dbReference type="EC" id="2.3.1.269"/>
    </reaction>
</comment>
<feature type="transmembrane region" description="Helical" evidence="9">
    <location>
        <begin position="78"/>
        <end position="102"/>
    </location>
</feature>
<evidence type="ECO:0000256" key="1">
    <source>
        <dbReference type="ARBA" id="ARBA00004651"/>
    </source>
</evidence>
<feature type="transmembrane region" description="Helical" evidence="9">
    <location>
        <begin position="109"/>
        <end position="127"/>
    </location>
</feature>
<comment type="pathway">
    <text evidence="9">Protein modification; lipoprotein biosynthesis (N-acyl transfer).</text>
</comment>
<dbReference type="InterPro" id="IPR045378">
    <property type="entry name" value="LNT_N"/>
</dbReference>
<gene>
    <name evidence="9 11" type="primary">lnt</name>
    <name evidence="11" type="ORF">FHQ21_09785</name>
</gene>
<feature type="transmembrane region" description="Helical" evidence="9">
    <location>
        <begin position="491"/>
        <end position="508"/>
    </location>
</feature>
<feature type="transmembrane region" description="Helical" evidence="9">
    <location>
        <begin position="182"/>
        <end position="202"/>
    </location>
</feature>
<dbReference type="PROSITE" id="PS50263">
    <property type="entry name" value="CN_HYDROLASE"/>
    <property type="match status" value="1"/>
</dbReference>
<dbReference type="EMBL" id="VDGV01000089">
    <property type="protein sequence ID" value="TNG89839.1"/>
    <property type="molecule type" value="Genomic_DNA"/>
</dbReference>
<keyword evidence="7 9" id="KW-0472">Membrane</keyword>
<dbReference type="Proteomes" id="UP000305526">
    <property type="component" value="Unassembled WGS sequence"/>
</dbReference>
<dbReference type="InterPro" id="IPR004563">
    <property type="entry name" value="Apolipo_AcylTrfase"/>
</dbReference>
<dbReference type="InterPro" id="IPR036526">
    <property type="entry name" value="C-N_Hydrolase_sf"/>
</dbReference>
<comment type="caution">
    <text evidence="11">The sequence shown here is derived from an EMBL/GenBank/DDBJ whole genome shotgun (WGS) entry which is preliminary data.</text>
</comment>
<keyword evidence="4 9" id="KW-0808">Transferase</keyword>
<reference evidence="11 12" key="1">
    <citation type="submission" date="2019-05" db="EMBL/GenBank/DDBJ databases">
        <title>Pasteurellaceae isolates from reptiles.</title>
        <authorList>
            <person name="Bojesen A.M."/>
            <person name="Lund E."/>
        </authorList>
    </citation>
    <scope>NUCLEOTIDE SEQUENCE [LARGE SCALE GENOMIC DNA]</scope>
    <source>
        <strain evidence="11 12">ELNT2x</strain>
    </source>
</reference>
<dbReference type="Pfam" id="PF20154">
    <property type="entry name" value="LNT_N"/>
    <property type="match status" value="1"/>
</dbReference>
<dbReference type="Gene3D" id="3.60.110.10">
    <property type="entry name" value="Carbon-nitrogen hydrolase"/>
    <property type="match status" value="1"/>
</dbReference>
<keyword evidence="5 9" id="KW-0812">Transmembrane</keyword>
<evidence type="ECO:0000256" key="4">
    <source>
        <dbReference type="ARBA" id="ARBA00022679"/>
    </source>
</evidence>
<dbReference type="NCBIfam" id="TIGR00546">
    <property type="entry name" value="lnt"/>
    <property type="match status" value="1"/>
</dbReference>
<comment type="similarity">
    <text evidence="2 9">Belongs to the CN hydrolase family. Apolipoprotein N-acyltransferase subfamily.</text>
</comment>
<keyword evidence="12" id="KW-1185">Reference proteome</keyword>
<feature type="transmembrane region" description="Helical" evidence="9">
    <location>
        <begin position="147"/>
        <end position="170"/>
    </location>
</feature>
<dbReference type="RefSeq" id="WP_132965496.1">
    <property type="nucleotide sequence ID" value="NZ_LEKL01000078.1"/>
</dbReference>
<evidence type="ECO:0000313" key="12">
    <source>
        <dbReference type="Proteomes" id="UP000305526"/>
    </source>
</evidence>
<accession>A0ABY2XUX5</accession>
<evidence type="ECO:0000256" key="7">
    <source>
        <dbReference type="ARBA" id="ARBA00023136"/>
    </source>
</evidence>
<keyword evidence="8 9" id="KW-0012">Acyltransferase</keyword>
<evidence type="ECO:0000313" key="11">
    <source>
        <dbReference type="EMBL" id="TNG89839.1"/>
    </source>
</evidence>
<proteinExistence type="inferred from homology"/>